<keyword evidence="1" id="KW-0812">Transmembrane</keyword>
<dbReference type="Proteomes" id="UP000037716">
    <property type="component" value="Unassembled WGS sequence"/>
</dbReference>
<gene>
    <name evidence="2" type="ORF">I602_2588</name>
</gene>
<dbReference type="OrthoDB" id="9960788at2"/>
<accession>A0A0N0CG96</accession>
<feature type="transmembrane region" description="Helical" evidence="1">
    <location>
        <begin position="30"/>
        <end position="53"/>
    </location>
</feature>
<comment type="caution">
    <text evidence="2">The sequence shown here is derived from an EMBL/GenBank/DDBJ whole genome shotgun (WGS) entry which is preliminary data.</text>
</comment>
<feature type="transmembrane region" description="Helical" evidence="1">
    <location>
        <begin position="6"/>
        <end position="23"/>
    </location>
</feature>
<dbReference type="AlphaFoldDB" id="A0A0N0CG96"/>
<evidence type="ECO:0000313" key="3">
    <source>
        <dbReference type="Proteomes" id="UP000037716"/>
    </source>
</evidence>
<dbReference type="STRING" id="1300348.I602_2588"/>
<dbReference type="EMBL" id="LGBR01000001">
    <property type="protein sequence ID" value="KOY53028.1"/>
    <property type="molecule type" value="Genomic_DNA"/>
</dbReference>
<dbReference type="PATRIC" id="fig|1300348.6.peg.2590"/>
<name>A0A0N0CG96_9FLAO</name>
<dbReference type="RefSeq" id="WP_053975076.1">
    <property type="nucleotide sequence ID" value="NZ_FNUE01000002.1"/>
</dbReference>
<feature type="transmembrane region" description="Helical" evidence="1">
    <location>
        <begin position="65"/>
        <end position="85"/>
    </location>
</feature>
<protein>
    <submittedName>
        <fullName evidence="2">Uncharacterized protein</fullName>
    </submittedName>
</protein>
<keyword evidence="1" id="KW-0472">Membrane</keyword>
<proteinExistence type="predicted"/>
<evidence type="ECO:0000256" key="1">
    <source>
        <dbReference type="SAM" id="Phobius"/>
    </source>
</evidence>
<sequence length="104" mass="12060">MGNFIFQVIASVFIGGCFVYLAKRYNKSQVFYFCLGFFASLAIRFIYLLIYGFSTNFSVQEDFSYNRNLSVLLSIIIPYGLFILLRKKLEKKYNSDADIDEIGK</sequence>
<reference evidence="2 3" key="1">
    <citation type="submission" date="2015-07" db="EMBL/GenBank/DDBJ databases">
        <title>Genome of Polaribacter dokdonenesis DSW-5, isolated from seawater off Dokdo in Korea.</title>
        <authorList>
            <person name="Yoon K."/>
            <person name="Song J.Y."/>
            <person name="Kim J.F."/>
        </authorList>
    </citation>
    <scope>NUCLEOTIDE SEQUENCE [LARGE SCALE GENOMIC DNA]</scope>
    <source>
        <strain evidence="2 3">DSW-5</strain>
    </source>
</reference>
<organism evidence="2 3">
    <name type="scientific">Polaribacter dokdonensis DSW-5</name>
    <dbReference type="NCBI Taxonomy" id="1300348"/>
    <lineage>
        <taxon>Bacteria</taxon>
        <taxon>Pseudomonadati</taxon>
        <taxon>Bacteroidota</taxon>
        <taxon>Flavobacteriia</taxon>
        <taxon>Flavobacteriales</taxon>
        <taxon>Flavobacteriaceae</taxon>
    </lineage>
</organism>
<keyword evidence="1" id="KW-1133">Transmembrane helix</keyword>
<evidence type="ECO:0000313" key="2">
    <source>
        <dbReference type="EMBL" id="KOY53028.1"/>
    </source>
</evidence>